<protein>
    <submittedName>
        <fullName evidence="2">Mixed lineage kinase domain like pseudokinase</fullName>
    </submittedName>
</protein>
<dbReference type="EMBL" id="JACASE010000014">
    <property type="protein sequence ID" value="KAF6411005.1"/>
    <property type="molecule type" value="Genomic_DNA"/>
</dbReference>
<dbReference type="InterPro" id="IPR011009">
    <property type="entry name" value="Kinase-like_dom_sf"/>
</dbReference>
<dbReference type="Gene3D" id="1.10.510.10">
    <property type="entry name" value="Transferase(Phosphotransferase) domain 1"/>
    <property type="match status" value="1"/>
</dbReference>
<dbReference type="SUPFAM" id="SSF56112">
    <property type="entry name" value="Protein kinase-like (PK-like)"/>
    <property type="match status" value="1"/>
</dbReference>
<evidence type="ECO:0000313" key="3">
    <source>
        <dbReference type="Proteomes" id="UP000593571"/>
    </source>
</evidence>
<keyword evidence="2" id="KW-0418">Kinase</keyword>
<reference evidence="2 3" key="1">
    <citation type="journal article" date="2020" name="Nature">
        <title>Six reference-quality genomes reveal evolution of bat adaptations.</title>
        <authorList>
            <person name="Jebb D."/>
            <person name="Huang Z."/>
            <person name="Pippel M."/>
            <person name="Hughes G.M."/>
            <person name="Lavrichenko K."/>
            <person name="Devanna P."/>
            <person name="Winkler S."/>
            <person name="Jermiin L.S."/>
            <person name="Skirmuntt E.C."/>
            <person name="Katzourakis A."/>
            <person name="Burkitt-Gray L."/>
            <person name="Ray D.A."/>
            <person name="Sullivan K.A.M."/>
            <person name="Roscito J.G."/>
            <person name="Kirilenko B.M."/>
            <person name="Davalos L.M."/>
            <person name="Corthals A.P."/>
            <person name="Power M.L."/>
            <person name="Jones G."/>
            <person name="Ransome R.D."/>
            <person name="Dechmann D.K.N."/>
            <person name="Locatelli A.G."/>
            <person name="Puechmaille S.J."/>
            <person name="Fedrigo O."/>
            <person name="Jarvis E.D."/>
            <person name="Hiller M."/>
            <person name="Vernes S.C."/>
            <person name="Myers E.W."/>
            <person name="Teeling E.C."/>
        </authorList>
    </citation>
    <scope>NUCLEOTIDE SEQUENCE [LARGE SCALE GENOMIC DNA]</scope>
    <source>
        <strain evidence="2">MRouAeg1</strain>
        <tissue evidence="2">Muscle</tissue>
    </source>
</reference>
<keyword evidence="3" id="KW-1185">Reference proteome</keyword>
<dbReference type="Proteomes" id="UP000593571">
    <property type="component" value="Unassembled WGS sequence"/>
</dbReference>
<dbReference type="InterPro" id="IPR054000">
    <property type="entry name" value="MLKL_N"/>
</dbReference>
<evidence type="ECO:0000259" key="1">
    <source>
        <dbReference type="Pfam" id="PF22215"/>
    </source>
</evidence>
<dbReference type="AlphaFoldDB" id="A0A7J8CJG8"/>
<dbReference type="InterPro" id="IPR059179">
    <property type="entry name" value="MLKL-like_MCAfunc"/>
</dbReference>
<keyword evidence="2" id="KW-0808">Transferase</keyword>
<organism evidence="2 3">
    <name type="scientific">Rousettus aegyptiacus</name>
    <name type="common">Egyptian fruit bat</name>
    <name type="synonym">Pteropus aegyptiacus</name>
    <dbReference type="NCBI Taxonomy" id="9407"/>
    <lineage>
        <taxon>Eukaryota</taxon>
        <taxon>Metazoa</taxon>
        <taxon>Chordata</taxon>
        <taxon>Craniata</taxon>
        <taxon>Vertebrata</taxon>
        <taxon>Euteleostomi</taxon>
        <taxon>Mammalia</taxon>
        <taxon>Eutheria</taxon>
        <taxon>Laurasiatheria</taxon>
        <taxon>Chiroptera</taxon>
        <taxon>Yinpterochiroptera</taxon>
        <taxon>Pteropodoidea</taxon>
        <taxon>Pteropodidae</taxon>
        <taxon>Rousettinae</taxon>
        <taxon>Rousettus</taxon>
    </lineage>
</organism>
<sequence length="256" mass="29827">MDILGRVISLGELVYRQCEDMKYCKRQCQRLKDRVHHLLQPLQRLQAQGKSNLPDEITEALNNFQAVLEEAKKKICKFSNKSNMLRFLTSSFDRTLFKDINEKLNDVWAELSLVLQVDQWACVSSISEKASWQQEDQQDAEEDWRVFQSLSGTEIIEASLEKLKVDIEETMRQSLELSSGKSLLGRSHLKVTRVKPSHNSKKIYELVAQNRYQEPLDNCPSQLEEIIDDCRAYEPSRRPSVNKVLERLSNFYKDLD</sequence>
<dbReference type="GO" id="GO:0016301">
    <property type="term" value="F:kinase activity"/>
    <property type="evidence" value="ECO:0007669"/>
    <property type="project" value="UniProtKB-KW"/>
</dbReference>
<feature type="domain" description="Mixed lineage kinase" evidence="1">
    <location>
        <begin position="4"/>
        <end position="145"/>
    </location>
</feature>
<accession>A0A7J8CJG8</accession>
<name>A0A7J8CJG8_ROUAE</name>
<comment type="caution">
    <text evidence="2">The sequence shown here is derived from an EMBL/GenBank/DDBJ whole genome shotgun (WGS) entry which is preliminary data.</text>
</comment>
<dbReference type="InterPro" id="IPR036537">
    <property type="entry name" value="Adaptor_Cbl_N_dom_sf"/>
</dbReference>
<dbReference type="Pfam" id="PF22215">
    <property type="entry name" value="MLKL_N"/>
    <property type="match status" value="1"/>
</dbReference>
<dbReference type="Gene3D" id="1.20.930.20">
    <property type="entry name" value="Adaptor protein Cbl, N-terminal domain"/>
    <property type="match status" value="1"/>
</dbReference>
<gene>
    <name evidence="2" type="ORF">HJG63_013366</name>
</gene>
<evidence type="ECO:0000313" key="2">
    <source>
        <dbReference type="EMBL" id="KAF6411005.1"/>
    </source>
</evidence>
<dbReference type="GO" id="GO:0007166">
    <property type="term" value="P:cell surface receptor signaling pathway"/>
    <property type="evidence" value="ECO:0007669"/>
    <property type="project" value="InterPro"/>
</dbReference>
<dbReference type="CDD" id="cd21037">
    <property type="entry name" value="MLKL_NTD"/>
    <property type="match status" value="1"/>
</dbReference>
<proteinExistence type="predicted"/>